<keyword evidence="4 5" id="KW-0472">Membrane</keyword>
<dbReference type="Proteomes" id="UP001059617">
    <property type="component" value="Chromosome"/>
</dbReference>
<dbReference type="InterPro" id="IPR011701">
    <property type="entry name" value="MFS"/>
</dbReference>
<feature type="transmembrane region" description="Helical" evidence="5">
    <location>
        <begin position="430"/>
        <end position="452"/>
    </location>
</feature>
<feature type="transmembrane region" description="Helical" evidence="5">
    <location>
        <begin position="265"/>
        <end position="289"/>
    </location>
</feature>
<dbReference type="Gene3D" id="1.20.1250.20">
    <property type="entry name" value="MFS general substrate transporter like domains"/>
    <property type="match status" value="1"/>
</dbReference>
<dbReference type="Gene3D" id="1.20.1720.10">
    <property type="entry name" value="Multidrug resistance protein D"/>
    <property type="match status" value="1"/>
</dbReference>
<feature type="transmembrane region" description="Helical" evidence="5">
    <location>
        <begin position="103"/>
        <end position="120"/>
    </location>
</feature>
<keyword evidence="2 5" id="KW-0812">Transmembrane</keyword>
<feature type="transmembrane region" description="Helical" evidence="5">
    <location>
        <begin position="132"/>
        <end position="150"/>
    </location>
</feature>
<dbReference type="SUPFAM" id="SSF103473">
    <property type="entry name" value="MFS general substrate transporter"/>
    <property type="match status" value="1"/>
</dbReference>
<feature type="transmembrane region" description="Helical" evidence="5">
    <location>
        <begin position="364"/>
        <end position="384"/>
    </location>
</feature>
<evidence type="ECO:0000313" key="8">
    <source>
        <dbReference type="Proteomes" id="UP001059617"/>
    </source>
</evidence>
<evidence type="ECO:0000256" key="5">
    <source>
        <dbReference type="SAM" id="Phobius"/>
    </source>
</evidence>
<keyword evidence="3 5" id="KW-1133">Transmembrane helix</keyword>
<feature type="domain" description="Major facilitator superfamily (MFS) profile" evidence="6">
    <location>
        <begin position="8"/>
        <end position="457"/>
    </location>
</feature>
<gene>
    <name evidence="7" type="ORF">Dfulv_46310</name>
</gene>
<dbReference type="PRINTS" id="PR01036">
    <property type="entry name" value="TCRTETB"/>
</dbReference>
<reference evidence="7" key="2">
    <citation type="submission" date="2022-09" db="EMBL/GenBank/DDBJ databases">
        <title>Biosynthetic gene clusters of Dactylosporangioum fulvum.</title>
        <authorList>
            <person name="Caradec T."/>
        </authorList>
    </citation>
    <scope>NUCLEOTIDE SEQUENCE</scope>
    <source>
        <strain evidence="7">NRRL B-16292</strain>
    </source>
</reference>
<evidence type="ECO:0000256" key="3">
    <source>
        <dbReference type="ARBA" id="ARBA00022989"/>
    </source>
</evidence>
<evidence type="ECO:0000313" key="7">
    <source>
        <dbReference type="EMBL" id="UWP82384.1"/>
    </source>
</evidence>
<name>A0ABY5VZE5_9ACTN</name>
<feature type="transmembrane region" description="Helical" evidence="5">
    <location>
        <begin position="301"/>
        <end position="318"/>
    </location>
</feature>
<evidence type="ECO:0000256" key="4">
    <source>
        <dbReference type="ARBA" id="ARBA00023136"/>
    </source>
</evidence>
<feature type="transmembrane region" description="Helical" evidence="5">
    <location>
        <begin position="199"/>
        <end position="217"/>
    </location>
</feature>
<feature type="transmembrane region" description="Helical" evidence="5">
    <location>
        <begin position="39"/>
        <end position="62"/>
    </location>
</feature>
<dbReference type="Pfam" id="PF07690">
    <property type="entry name" value="MFS_1"/>
    <property type="match status" value="1"/>
</dbReference>
<comment type="subcellular location">
    <subcellularLocation>
        <location evidence="1">Cell membrane</location>
        <topology evidence="1">Multi-pass membrane protein</topology>
    </subcellularLocation>
</comment>
<sequence length="469" mass="48561">MSSKRWVALAVMLLAAYMDLLDATIVTVALPSIQEDFGASGAALQWIAAGYMLAFALVLITGGRLGDIYGRKRMFLLGIAGFTLASAVSGVAPNLALLVTGRLLQGAAAAIMVPQLLTFIQVGFRTEERPRAFGLYGAVLALGGVTGPLVGGSLTDVDLFGWGWRTIFLVNLPVGVLAIVGAAALMVESRAERRPRLDAVGATLVTLGLLALIYPLIQGRELGWPVWSFAVMAAAAPLFGAFWVYESRHRDSALVDPGMLRERSVFAGLTVALVFFASTSFFFVLTLHLQVSLGFDPMRTGLSFVPFAFGVVIGSGAAGRAVPRLGRLIVTLGVLVEAASLLWLAHTVLTRGKDLHAWHLAPPLIGAGVGLALVSATLVTLTLSGVAQDHAGTASGVVNTALQIGSAAGVAMLGAVFFSELSTASGSTHAASVSLCWAAGLAALASPLSLLLPRHAVPEVDATPTVAAT</sequence>
<accession>A0ABY5VZE5</accession>
<evidence type="ECO:0000256" key="1">
    <source>
        <dbReference type="ARBA" id="ARBA00004651"/>
    </source>
</evidence>
<dbReference type="InterPro" id="IPR036259">
    <property type="entry name" value="MFS_trans_sf"/>
</dbReference>
<proteinExistence type="predicted"/>
<evidence type="ECO:0000259" key="6">
    <source>
        <dbReference type="PROSITE" id="PS50850"/>
    </source>
</evidence>
<feature type="transmembrane region" description="Helical" evidence="5">
    <location>
        <begin position="74"/>
        <end position="97"/>
    </location>
</feature>
<dbReference type="InterPro" id="IPR020846">
    <property type="entry name" value="MFS_dom"/>
</dbReference>
<dbReference type="PANTHER" id="PTHR42718">
    <property type="entry name" value="MAJOR FACILITATOR SUPERFAMILY MULTIDRUG TRANSPORTER MFSC"/>
    <property type="match status" value="1"/>
</dbReference>
<feature type="transmembrane region" description="Helical" evidence="5">
    <location>
        <begin position="162"/>
        <end position="187"/>
    </location>
</feature>
<dbReference type="RefSeq" id="WP_259860156.1">
    <property type="nucleotide sequence ID" value="NZ_BAAAST010000025.1"/>
</dbReference>
<dbReference type="EMBL" id="CP073720">
    <property type="protein sequence ID" value="UWP82384.1"/>
    <property type="molecule type" value="Genomic_DNA"/>
</dbReference>
<evidence type="ECO:0000256" key="2">
    <source>
        <dbReference type="ARBA" id="ARBA00022692"/>
    </source>
</evidence>
<dbReference type="PROSITE" id="PS50850">
    <property type="entry name" value="MFS"/>
    <property type="match status" value="1"/>
</dbReference>
<organism evidence="7 8">
    <name type="scientific">Dactylosporangium fulvum</name>
    <dbReference type="NCBI Taxonomy" id="53359"/>
    <lineage>
        <taxon>Bacteria</taxon>
        <taxon>Bacillati</taxon>
        <taxon>Actinomycetota</taxon>
        <taxon>Actinomycetes</taxon>
        <taxon>Micromonosporales</taxon>
        <taxon>Micromonosporaceae</taxon>
        <taxon>Dactylosporangium</taxon>
    </lineage>
</organism>
<reference evidence="7" key="1">
    <citation type="submission" date="2021-04" db="EMBL/GenBank/DDBJ databases">
        <authorList>
            <person name="Hartkoorn R.C."/>
            <person name="Beaudoing E."/>
            <person name="Hot D."/>
        </authorList>
    </citation>
    <scope>NUCLEOTIDE SEQUENCE</scope>
    <source>
        <strain evidence="7">NRRL B-16292</strain>
    </source>
</reference>
<dbReference type="CDD" id="cd17321">
    <property type="entry name" value="MFS_MMR_MDR_like"/>
    <property type="match status" value="1"/>
</dbReference>
<feature type="transmembrane region" description="Helical" evidence="5">
    <location>
        <begin position="223"/>
        <end position="245"/>
    </location>
</feature>
<dbReference type="PANTHER" id="PTHR42718:SF39">
    <property type="entry name" value="ACTINORHODIN TRANSPORTER-RELATED"/>
    <property type="match status" value="1"/>
</dbReference>
<protein>
    <submittedName>
        <fullName evidence="7">MFS transporter</fullName>
    </submittedName>
</protein>
<feature type="transmembrane region" description="Helical" evidence="5">
    <location>
        <begin position="396"/>
        <end position="418"/>
    </location>
</feature>
<feature type="transmembrane region" description="Helical" evidence="5">
    <location>
        <begin position="325"/>
        <end position="344"/>
    </location>
</feature>
<keyword evidence="8" id="KW-1185">Reference proteome</keyword>